<evidence type="ECO:0000256" key="2">
    <source>
        <dbReference type="ARBA" id="ARBA00022801"/>
    </source>
</evidence>
<evidence type="ECO:0000256" key="3">
    <source>
        <dbReference type="SAM" id="Coils"/>
    </source>
</evidence>
<dbReference type="EMBL" id="MHSR01000008">
    <property type="protein sequence ID" value="OHA47076.1"/>
    <property type="molecule type" value="Genomic_DNA"/>
</dbReference>
<dbReference type="InterPro" id="IPR002637">
    <property type="entry name" value="RdgB/HAM1"/>
</dbReference>
<keyword evidence="2" id="KW-0378">Hydrolase</keyword>
<comment type="caution">
    <text evidence="4">The sequence shown here is derived from an EMBL/GenBank/DDBJ whole genome shotgun (WGS) entry which is preliminary data.</text>
</comment>
<feature type="coiled-coil region" evidence="3">
    <location>
        <begin position="170"/>
        <end position="197"/>
    </location>
</feature>
<dbReference type="GO" id="GO:0005829">
    <property type="term" value="C:cytosol"/>
    <property type="evidence" value="ECO:0007669"/>
    <property type="project" value="TreeGrafter"/>
</dbReference>
<reference evidence="4 5" key="1">
    <citation type="journal article" date="2016" name="Nat. Commun.">
        <title>Thousands of microbial genomes shed light on interconnected biogeochemical processes in an aquifer system.</title>
        <authorList>
            <person name="Anantharaman K."/>
            <person name="Brown C.T."/>
            <person name="Hug L.A."/>
            <person name="Sharon I."/>
            <person name="Castelle C.J."/>
            <person name="Probst A.J."/>
            <person name="Thomas B.C."/>
            <person name="Singh A."/>
            <person name="Wilkins M.J."/>
            <person name="Karaoz U."/>
            <person name="Brodie E.L."/>
            <person name="Williams K.H."/>
            <person name="Hubbard S.S."/>
            <person name="Banfield J.F."/>
        </authorList>
    </citation>
    <scope>NUCLEOTIDE SEQUENCE [LARGE SCALE GENOMIC DNA]</scope>
</reference>
<evidence type="ECO:0000313" key="4">
    <source>
        <dbReference type="EMBL" id="OHA47076.1"/>
    </source>
</evidence>
<dbReference type="SUPFAM" id="SSF52972">
    <property type="entry name" value="ITPase-like"/>
    <property type="match status" value="1"/>
</dbReference>
<sequence>MRLILATKNQGKLQEMREVMSGLPFELVSLQELGDIDKVEEDGATFLDNALIKARYFATKYKCPALADDGGLEIDVLGGEPGVRTRRWPGYEASDEELIDYTLEKLKGVPFEKRTARLTTVVAVAFLDGSFISATSSRGGIISEKPHPKRQEGYPFRSLHILPELNKFYIELTEEENQKLNHRREALNILRMELEENPLLDI</sequence>
<dbReference type="Gene3D" id="3.90.950.10">
    <property type="match status" value="1"/>
</dbReference>
<name>A0A1G2PFF9_9BACT</name>
<dbReference type="Pfam" id="PF01725">
    <property type="entry name" value="Ham1p_like"/>
    <property type="match status" value="1"/>
</dbReference>
<accession>A0A1G2PFF9</accession>
<evidence type="ECO:0000256" key="1">
    <source>
        <dbReference type="ARBA" id="ARBA00008023"/>
    </source>
</evidence>
<dbReference type="CDD" id="cd00515">
    <property type="entry name" value="HAM1"/>
    <property type="match status" value="1"/>
</dbReference>
<proteinExistence type="inferred from homology"/>
<dbReference type="GO" id="GO:0047429">
    <property type="term" value="F:nucleoside triphosphate diphosphatase activity"/>
    <property type="evidence" value="ECO:0007669"/>
    <property type="project" value="InterPro"/>
</dbReference>
<protein>
    <submittedName>
        <fullName evidence="4">Uncharacterized protein</fullName>
    </submittedName>
</protein>
<dbReference type="PANTHER" id="PTHR11067:SF9">
    <property type="entry name" value="INOSINE TRIPHOSPHATE PYROPHOSPHATASE"/>
    <property type="match status" value="1"/>
</dbReference>
<dbReference type="Proteomes" id="UP000178869">
    <property type="component" value="Unassembled WGS sequence"/>
</dbReference>
<comment type="similarity">
    <text evidence="1">Belongs to the HAM1 NTPase family.</text>
</comment>
<dbReference type="InterPro" id="IPR029001">
    <property type="entry name" value="ITPase-like_fam"/>
</dbReference>
<gene>
    <name evidence="4" type="ORF">A2828_03855</name>
</gene>
<dbReference type="GO" id="GO:0009143">
    <property type="term" value="P:nucleoside triphosphate catabolic process"/>
    <property type="evidence" value="ECO:0007669"/>
    <property type="project" value="InterPro"/>
</dbReference>
<dbReference type="PANTHER" id="PTHR11067">
    <property type="entry name" value="INOSINE TRIPHOSPHATE PYROPHOSPHATASE/HAM1 PROTEIN"/>
    <property type="match status" value="1"/>
</dbReference>
<keyword evidence="3" id="KW-0175">Coiled coil</keyword>
<dbReference type="AlphaFoldDB" id="A0A1G2PFF9"/>
<organism evidence="4 5">
    <name type="scientific">Candidatus Terrybacteria bacterium RIFCSPHIGHO2_01_FULL_43_35</name>
    <dbReference type="NCBI Taxonomy" id="1802361"/>
    <lineage>
        <taxon>Bacteria</taxon>
        <taxon>Candidatus Terryibacteriota</taxon>
    </lineage>
</organism>
<evidence type="ECO:0000313" key="5">
    <source>
        <dbReference type="Proteomes" id="UP000178869"/>
    </source>
</evidence>